<dbReference type="OrthoDB" id="5985073at2759"/>
<keyword evidence="1" id="KW-0732">Signal</keyword>
<gene>
    <name evidence="3" type="ORF">EX30DRAFT_388482</name>
</gene>
<evidence type="ECO:0000256" key="1">
    <source>
        <dbReference type="SAM" id="SignalP"/>
    </source>
</evidence>
<proteinExistence type="predicted"/>
<dbReference type="Pfam" id="PF25486">
    <property type="entry name" value="DUF7909"/>
    <property type="match status" value="1"/>
</dbReference>
<feature type="signal peptide" evidence="1">
    <location>
        <begin position="1"/>
        <end position="22"/>
    </location>
</feature>
<name>A0A4S2MZD3_9PEZI</name>
<accession>A0A4S2MZD3</accession>
<dbReference type="AlphaFoldDB" id="A0A4S2MZD3"/>
<protein>
    <recommendedName>
        <fullName evidence="2">DUF7909 domain-containing protein</fullName>
    </recommendedName>
</protein>
<evidence type="ECO:0000313" key="3">
    <source>
        <dbReference type="EMBL" id="TGZ82172.1"/>
    </source>
</evidence>
<organism evidence="3 4">
    <name type="scientific">Ascodesmis nigricans</name>
    <dbReference type="NCBI Taxonomy" id="341454"/>
    <lineage>
        <taxon>Eukaryota</taxon>
        <taxon>Fungi</taxon>
        <taxon>Dikarya</taxon>
        <taxon>Ascomycota</taxon>
        <taxon>Pezizomycotina</taxon>
        <taxon>Pezizomycetes</taxon>
        <taxon>Pezizales</taxon>
        <taxon>Ascodesmidaceae</taxon>
        <taxon>Ascodesmis</taxon>
    </lineage>
</organism>
<feature type="domain" description="DUF7909" evidence="2">
    <location>
        <begin position="35"/>
        <end position="210"/>
    </location>
</feature>
<dbReference type="InParanoid" id="A0A4S2MZD3"/>
<sequence>MVSSFTTFAIGALLFLVSFTNASPLLHRRQDEECIRSKLEITDILTPFAIEIQVPSRPDLHLRRMNMHKAGGGDNHLYLSPNANPSHNNTLVGGVIHNFEPTFSSSTSPNGVVIRAVINGEYTARDNTTKLFMTQRGDPRAVFDVWHGCHSDTGVQQYELVMREGPELKRDGGNICVRPASGGRTEFRWSPKGNPLDNEGCTNVVLVPVWDD</sequence>
<dbReference type="STRING" id="341454.A0A4S2MZD3"/>
<dbReference type="EMBL" id="ML220116">
    <property type="protein sequence ID" value="TGZ82172.1"/>
    <property type="molecule type" value="Genomic_DNA"/>
</dbReference>
<dbReference type="Proteomes" id="UP000298138">
    <property type="component" value="Unassembled WGS sequence"/>
</dbReference>
<feature type="chain" id="PRO_5020964623" description="DUF7909 domain-containing protein" evidence="1">
    <location>
        <begin position="23"/>
        <end position="212"/>
    </location>
</feature>
<dbReference type="InterPro" id="IPR057231">
    <property type="entry name" value="DUF7909"/>
</dbReference>
<evidence type="ECO:0000313" key="4">
    <source>
        <dbReference type="Proteomes" id="UP000298138"/>
    </source>
</evidence>
<keyword evidence="4" id="KW-1185">Reference proteome</keyword>
<evidence type="ECO:0000259" key="2">
    <source>
        <dbReference type="Pfam" id="PF25486"/>
    </source>
</evidence>
<reference evidence="3 4" key="1">
    <citation type="submission" date="2019-04" db="EMBL/GenBank/DDBJ databases">
        <title>Comparative genomics and transcriptomics to analyze fruiting body development in filamentous ascomycetes.</title>
        <authorList>
            <consortium name="DOE Joint Genome Institute"/>
            <person name="Lutkenhaus R."/>
            <person name="Traeger S."/>
            <person name="Breuer J."/>
            <person name="Kuo A."/>
            <person name="Lipzen A."/>
            <person name="Pangilinan J."/>
            <person name="Dilworth D."/>
            <person name="Sandor L."/>
            <person name="Poggeler S."/>
            <person name="Barry K."/>
            <person name="Grigoriev I.V."/>
            <person name="Nowrousian M."/>
        </authorList>
    </citation>
    <scope>NUCLEOTIDE SEQUENCE [LARGE SCALE GENOMIC DNA]</scope>
    <source>
        <strain evidence="3 4">CBS 389.68</strain>
    </source>
</reference>